<evidence type="ECO:0000259" key="2">
    <source>
        <dbReference type="Pfam" id="PF13546"/>
    </source>
</evidence>
<evidence type="ECO:0000313" key="3">
    <source>
        <dbReference type="EMBL" id="MBC8752592.1"/>
    </source>
</evidence>
<dbReference type="InterPro" id="IPR012337">
    <property type="entry name" value="RNaseH-like_sf"/>
</dbReference>
<feature type="compositionally biased region" description="Basic and acidic residues" evidence="1">
    <location>
        <begin position="179"/>
        <end position="193"/>
    </location>
</feature>
<accession>A0ABR7Q225</accession>
<gene>
    <name evidence="3" type="ORF">F6X42_41305</name>
</gene>
<keyword evidence="4" id="KW-1185">Reference proteome</keyword>
<reference evidence="3 4" key="1">
    <citation type="submission" date="2019-09" db="EMBL/GenBank/DDBJ databases">
        <title>Paraburkholderia podalyriae sp. nov., A South African Podalyria-associated rhizobium.</title>
        <authorList>
            <person name="Mavima L."/>
            <person name="Beukes C.W."/>
            <person name="Palmer M."/>
            <person name="De Meyer S.E."/>
            <person name="James E.K."/>
            <person name="Maluk M."/>
            <person name="Avontuur J.R."/>
            <person name="Chan W.Y."/>
            <person name="Venter S.N."/>
            <person name="Steenkamp E.T."/>
        </authorList>
    </citation>
    <scope>NUCLEOTIDE SEQUENCE [LARGE SCALE GENOMIC DNA]</scope>
    <source>
        <strain evidence="3 4">WC7.3b</strain>
    </source>
</reference>
<feature type="domain" description="Transposase IS701-like DDE" evidence="2">
    <location>
        <begin position="6"/>
        <end position="209"/>
    </location>
</feature>
<dbReference type="RefSeq" id="WP_187639434.1">
    <property type="nucleotide sequence ID" value="NZ_VZQQ01000118.1"/>
</dbReference>
<proteinExistence type="predicted"/>
<sequence>MTKRPTRLDYCQYLLVSPINHTLTNFADHVEDMSHDAINRFLRNEKMTPRLVWDNVREQIADHEEGCIAFDDTIIDKDFSHKIELVRRQYSGNAHGLIKGIGMVNCVYVNPLTQEHWIIDYRLYDPDGDGKTKLDHVRDMLTNLVHHKGLPFRRVLMDTWYATRDLMLFIESRPALEDRAVSSRGQTTDRDRALPMPQSAHPAQSHRLRRTGMIRLAEIARQTCRTLYQVKHQMLDDFLRQQLKNPTVRMKFA</sequence>
<feature type="region of interest" description="Disordered" evidence="1">
    <location>
        <begin position="179"/>
        <end position="206"/>
    </location>
</feature>
<dbReference type="Pfam" id="PF13546">
    <property type="entry name" value="DDE_5"/>
    <property type="match status" value="1"/>
</dbReference>
<evidence type="ECO:0000313" key="4">
    <source>
        <dbReference type="Proteomes" id="UP000736373"/>
    </source>
</evidence>
<evidence type="ECO:0000256" key="1">
    <source>
        <dbReference type="SAM" id="MobiDB-lite"/>
    </source>
</evidence>
<organism evidence="3 4">
    <name type="scientific">Paraburkholderia podalyriae</name>
    <dbReference type="NCBI Taxonomy" id="1938811"/>
    <lineage>
        <taxon>Bacteria</taxon>
        <taxon>Pseudomonadati</taxon>
        <taxon>Pseudomonadota</taxon>
        <taxon>Betaproteobacteria</taxon>
        <taxon>Burkholderiales</taxon>
        <taxon>Burkholderiaceae</taxon>
        <taxon>Paraburkholderia</taxon>
    </lineage>
</organism>
<dbReference type="InterPro" id="IPR038721">
    <property type="entry name" value="IS701-like_DDE_dom"/>
</dbReference>
<name>A0ABR7Q225_9BURK</name>
<dbReference type="Proteomes" id="UP000736373">
    <property type="component" value="Unassembled WGS sequence"/>
</dbReference>
<dbReference type="SUPFAM" id="SSF53098">
    <property type="entry name" value="Ribonuclease H-like"/>
    <property type="match status" value="1"/>
</dbReference>
<protein>
    <submittedName>
        <fullName evidence="3">Transposase</fullName>
    </submittedName>
</protein>
<dbReference type="EMBL" id="VZQQ01000118">
    <property type="protein sequence ID" value="MBC8752592.1"/>
    <property type="molecule type" value="Genomic_DNA"/>
</dbReference>
<comment type="caution">
    <text evidence="3">The sequence shown here is derived from an EMBL/GenBank/DDBJ whole genome shotgun (WGS) entry which is preliminary data.</text>
</comment>